<dbReference type="Pfam" id="PF00561">
    <property type="entry name" value="Abhydrolase_1"/>
    <property type="match status" value="1"/>
</dbReference>
<comment type="caution">
    <text evidence="2">The sequence shown here is derived from an EMBL/GenBank/DDBJ whole genome shotgun (WGS) entry which is preliminary data.</text>
</comment>
<dbReference type="Gene3D" id="3.40.50.1820">
    <property type="entry name" value="alpha/beta hydrolase"/>
    <property type="match status" value="1"/>
</dbReference>
<reference evidence="2 3" key="1">
    <citation type="submission" date="2024-09" db="EMBL/GenBank/DDBJ databases">
        <authorList>
            <person name="Sun Q."/>
            <person name="Mori K."/>
        </authorList>
    </citation>
    <scope>NUCLEOTIDE SEQUENCE [LARGE SCALE GENOMIC DNA]</scope>
    <source>
        <strain evidence="2 3">JCM 3307</strain>
    </source>
</reference>
<organism evidence="2 3">
    <name type="scientific">Dactylosporangium vinaceum</name>
    <dbReference type="NCBI Taxonomy" id="53362"/>
    <lineage>
        <taxon>Bacteria</taxon>
        <taxon>Bacillati</taxon>
        <taxon>Actinomycetota</taxon>
        <taxon>Actinomycetes</taxon>
        <taxon>Micromonosporales</taxon>
        <taxon>Micromonosporaceae</taxon>
        <taxon>Dactylosporangium</taxon>
    </lineage>
</organism>
<keyword evidence="3" id="KW-1185">Reference proteome</keyword>
<keyword evidence="2" id="KW-0378">Hydrolase</keyword>
<dbReference type="EMBL" id="JBHMCA010000063">
    <property type="protein sequence ID" value="MFB9449056.1"/>
    <property type="molecule type" value="Genomic_DNA"/>
</dbReference>
<dbReference type="RefSeq" id="WP_223092734.1">
    <property type="nucleotide sequence ID" value="NZ_CP061913.1"/>
</dbReference>
<dbReference type="SUPFAM" id="SSF53474">
    <property type="entry name" value="alpha/beta-Hydrolases"/>
    <property type="match status" value="1"/>
</dbReference>
<gene>
    <name evidence="2" type="ORF">ACFFTR_38775</name>
</gene>
<dbReference type="Proteomes" id="UP001589608">
    <property type="component" value="Unassembled WGS sequence"/>
</dbReference>
<proteinExistence type="predicted"/>
<dbReference type="InterPro" id="IPR000073">
    <property type="entry name" value="AB_hydrolase_1"/>
</dbReference>
<dbReference type="PRINTS" id="PR00111">
    <property type="entry name" value="ABHYDROLASE"/>
</dbReference>
<sequence length="153" mass="16150">MRTRIVDVDDAELFVTVDGSGPPILLLRQDPELARRLAFWATVVGLDLRGHGQSAARAGAEMSARAMARDALDVMGDLGCERFTVVGHGLGAAVALCLATEYPAAVIRLALVEAAWPVPAPAMPMLVTPETRPAELSRAVLELMGLTGFTDNG</sequence>
<evidence type="ECO:0000313" key="2">
    <source>
        <dbReference type="EMBL" id="MFB9449056.1"/>
    </source>
</evidence>
<name>A0ABV5MJN4_9ACTN</name>
<protein>
    <submittedName>
        <fullName evidence="2">Alpha/beta fold hydrolase</fullName>
    </submittedName>
</protein>
<accession>A0ABV5MJN4</accession>
<evidence type="ECO:0000313" key="3">
    <source>
        <dbReference type="Proteomes" id="UP001589608"/>
    </source>
</evidence>
<dbReference type="PANTHER" id="PTHR43433">
    <property type="entry name" value="HYDROLASE, ALPHA/BETA FOLD FAMILY PROTEIN"/>
    <property type="match status" value="1"/>
</dbReference>
<dbReference type="InterPro" id="IPR029058">
    <property type="entry name" value="AB_hydrolase_fold"/>
</dbReference>
<feature type="domain" description="AB hydrolase-1" evidence="1">
    <location>
        <begin position="33"/>
        <end position="125"/>
    </location>
</feature>
<dbReference type="PANTHER" id="PTHR43433:SF5">
    <property type="entry name" value="AB HYDROLASE-1 DOMAIN-CONTAINING PROTEIN"/>
    <property type="match status" value="1"/>
</dbReference>
<dbReference type="InterPro" id="IPR050471">
    <property type="entry name" value="AB_hydrolase"/>
</dbReference>
<dbReference type="GO" id="GO:0016787">
    <property type="term" value="F:hydrolase activity"/>
    <property type="evidence" value="ECO:0007669"/>
    <property type="project" value="UniProtKB-KW"/>
</dbReference>
<evidence type="ECO:0000259" key="1">
    <source>
        <dbReference type="Pfam" id="PF00561"/>
    </source>
</evidence>